<evidence type="ECO:0000313" key="4">
    <source>
        <dbReference type="Proteomes" id="UP001183390"/>
    </source>
</evidence>
<proteinExistence type="predicted"/>
<evidence type="ECO:0000256" key="2">
    <source>
        <dbReference type="SAM" id="Phobius"/>
    </source>
</evidence>
<accession>A0ABU2M543</accession>
<reference evidence="4" key="1">
    <citation type="submission" date="2023-07" db="EMBL/GenBank/DDBJ databases">
        <title>30 novel species of actinomycetes from the DSMZ collection.</title>
        <authorList>
            <person name="Nouioui I."/>
        </authorList>
    </citation>
    <scope>NUCLEOTIDE SEQUENCE [LARGE SCALE GENOMIC DNA]</scope>
    <source>
        <strain evidence="4">DSM 44743</strain>
    </source>
</reference>
<evidence type="ECO:0000256" key="1">
    <source>
        <dbReference type="SAM" id="MobiDB-lite"/>
    </source>
</evidence>
<keyword evidence="4" id="KW-1185">Reference proteome</keyword>
<feature type="transmembrane region" description="Helical" evidence="2">
    <location>
        <begin position="31"/>
        <end position="53"/>
    </location>
</feature>
<organism evidence="3 4">
    <name type="scientific">Nocardiopsis lambiniae</name>
    <dbReference type="NCBI Taxonomy" id="3075539"/>
    <lineage>
        <taxon>Bacteria</taxon>
        <taxon>Bacillati</taxon>
        <taxon>Actinomycetota</taxon>
        <taxon>Actinomycetes</taxon>
        <taxon>Streptosporangiales</taxon>
        <taxon>Nocardiopsidaceae</taxon>
        <taxon>Nocardiopsis</taxon>
    </lineage>
</organism>
<dbReference type="EMBL" id="JAVREP010000002">
    <property type="protein sequence ID" value="MDT0327727.1"/>
    <property type="molecule type" value="Genomic_DNA"/>
</dbReference>
<comment type="caution">
    <text evidence="3">The sequence shown here is derived from an EMBL/GenBank/DDBJ whole genome shotgun (WGS) entry which is preliminary data.</text>
</comment>
<dbReference type="RefSeq" id="WP_311510511.1">
    <property type="nucleotide sequence ID" value="NZ_JAVREP010000002.1"/>
</dbReference>
<gene>
    <name evidence="3" type="ORF">RM479_04805</name>
</gene>
<evidence type="ECO:0000313" key="3">
    <source>
        <dbReference type="EMBL" id="MDT0327727.1"/>
    </source>
</evidence>
<feature type="compositionally biased region" description="Pro residues" evidence="1">
    <location>
        <begin position="1"/>
        <end position="12"/>
    </location>
</feature>
<keyword evidence="2" id="KW-0812">Transmembrane</keyword>
<evidence type="ECO:0008006" key="5">
    <source>
        <dbReference type="Google" id="ProtNLM"/>
    </source>
</evidence>
<name>A0ABU2M543_9ACTN</name>
<protein>
    <recommendedName>
        <fullName evidence="5">DUF3558 domain-containing protein</fullName>
    </recommendedName>
</protein>
<sequence length="241" mass="25226">MPPQGPFPPGGPFPQGGYPGAPASRPGRTGLIVGGAIAGAVVLIVGIGLTLALTGSKEYVSFPDCDEIFDVERYETVVGSTGLTVSGGFDPDDDEHGDLSCEITPDPEEAFMGFMVSVEVFDPAGDTWRDRAEEMDDHLAGLRDDLAPGEPGTLTFDDEELPNAMWGPSSAGENGVVVGFSDESEYLSLGMAVNVYLVDNLAVTVGYMFDPDALDTEEAMRAVRSLGGEVERSLGRAGTVA</sequence>
<keyword evidence="2" id="KW-0472">Membrane</keyword>
<feature type="region of interest" description="Disordered" evidence="1">
    <location>
        <begin position="1"/>
        <end position="22"/>
    </location>
</feature>
<dbReference type="Proteomes" id="UP001183390">
    <property type="component" value="Unassembled WGS sequence"/>
</dbReference>
<keyword evidence="2" id="KW-1133">Transmembrane helix</keyword>